<dbReference type="KEGG" id="jre:109006502"/>
<name>A0A2I4GBU1_JUGRE</name>
<dbReference type="PANTHER" id="PTHR33240:SF17">
    <property type="entry name" value="EUKARYOTIC PEPTIDE CHAIN RELEASE FACTOR GTP-BINDING SUBUNIT-LIKE"/>
    <property type="match status" value="1"/>
</dbReference>
<reference evidence="2" key="1">
    <citation type="submission" date="2025-08" db="UniProtKB">
        <authorList>
            <consortium name="RefSeq"/>
        </authorList>
    </citation>
    <scope>IDENTIFICATION</scope>
    <source>
        <tissue evidence="2">Leaves</tissue>
    </source>
</reference>
<dbReference type="GeneID" id="109006502"/>
<dbReference type="OrthoDB" id="1746852at2759"/>
<sequence>MSLKGFSGETVQLAGMITLSVQVGSAPSTAPVMVDFLVVRASSSYNAIIGRPTLNKLKAITSTYHLKELKPKTKGTTNSVNMRLSRSCDKLLTKMRAVSAEREGEGNSVNISPLTKTFFKDKASPTSYLHAGTKRMGVMPKGCSIPRAV</sequence>
<keyword evidence="1" id="KW-1185">Reference proteome</keyword>
<protein>
    <submittedName>
        <fullName evidence="2">Uncharacterized protein LOC109006502</fullName>
    </submittedName>
</protein>
<evidence type="ECO:0000313" key="1">
    <source>
        <dbReference type="Proteomes" id="UP000235220"/>
    </source>
</evidence>
<organism evidence="1 2">
    <name type="scientific">Juglans regia</name>
    <name type="common">English walnut</name>
    <dbReference type="NCBI Taxonomy" id="51240"/>
    <lineage>
        <taxon>Eukaryota</taxon>
        <taxon>Viridiplantae</taxon>
        <taxon>Streptophyta</taxon>
        <taxon>Embryophyta</taxon>
        <taxon>Tracheophyta</taxon>
        <taxon>Spermatophyta</taxon>
        <taxon>Magnoliopsida</taxon>
        <taxon>eudicotyledons</taxon>
        <taxon>Gunneridae</taxon>
        <taxon>Pentapetalae</taxon>
        <taxon>rosids</taxon>
        <taxon>fabids</taxon>
        <taxon>Fagales</taxon>
        <taxon>Juglandaceae</taxon>
        <taxon>Juglans</taxon>
    </lineage>
</organism>
<evidence type="ECO:0000313" key="2">
    <source>
        <dbReference type="RefSeq" id="XP_018841340.1"/>
    </source>
</evidence>
<accession>A0A2I4GBU1</accession>
<dbReference type="AlphaFoldDB" id="A0A2I4GBU1"/>
<dbReference type="Proteomes" id="UP000235220">
    <property type="component" value="Chromosome 13"/>
</dbReference>
<gene>
    <name evidence="2" type="primary">LOC109006502</name>
</gene>
<dbReference type="PANTHER" id="PTHR33240">
    <property type="entry name" value="OS08G0508500 PROTEIN"/>
    <property type="match status" value="1"/>
</dbReference>
<dbReference type="RefSeq" id="XP_018841340.1">
    <property type="nucleotide sequence ID" value="XM_018985795.1"/>
</dbReference>
<dbReference type="Gramene" id="Jr13_19020_p1">
    <property type="protein sequence ID" value="cds.Jr13_19020_p1"/>
    <property type="gene ID" value="Jr13_19020"/>
</dbReference>
<proteinExistence type="predicted"/>